<sequence>MSDLERKLLMRGMPPMVPTVTSGAQRAGPPQRQRSRSRNDYSAIDWSKAFDAKRDLKIGDDSFRVYISGSIDGGEDNASANTPLVVLLHGGGYSGLTFGPFAQEIRELCDCNLIAIDCRGHGNSVTTCDDDLSVQTLANDVFNVITSLYPIDGIPPLILMGHSMGGAIAVHCCANLYELIPRIVGLIVIDVVEGTAMDALHSMQSFLRSRPTSFPTLENAIEWCVRSGQTRNVEAARLSMPGQLKNIKTNLTATVELEEPSLADDLPQQTGAQESANNQKFALSESIDEEVDEENADQVVVDKPIPVFKKPDNSGYTWRTDLFRSEPYWNQWFEDLSNLFLNCNAGAKLLLLAGIDRLDRALTVGQMQGKFQMQVLPKCGHTVHEDAPDKVAQVVAAFLIRNRFTQSKREFERPFPSC</sequence>
<evidence type="ECO:0000313" key="10">
    <source>
        <dbReference type="Proteomes" id="UP000759131"/>
    </source>
</evidence>
<evidence type="ECO:0000256" key="5">
    <source>
        <dbReference type="PIRNR" id="PIRNR022950"/>
    </source>
</evidence>
<evidence type="ECO:0000256" key="7">
    <source>
        <dbReference type="SAM" id="MobiDB-lite"/>
    </source>
</evidence>
<evidence type="ECO:0000256" key="3">
    <source>
        <dbReference type="ARBA" id="ARBA00022801"/>
    </source>
</evidence>
<dbReference type="Pfam" id="PF12697">
    <property type="entry name" value="Abhydrolase_6"/>
    <property type="match status" value="1"/>
</dbReference>
<feature type="region of interest" description="Disordered" evidence="7">
    <location>
        <begin position="12"/>
        <end position="40"/>
    </location>
</feature>
<evidence type="ECO:0000256" key="4">
    <source>
        <dbReference type="ARBA" id="ARBA00049203"/>
    </source>
</evidence>
<dbReference type="PIRSF" id="PIRSF022950">
    <property type="entry name" value="PPase_methylesterase_euk"/>
    <property type="match status" value="1"/>
</dbReference>
<feature type="domain" description="AB hydrolase-1" evidence="8">
    <location>
        <begin position="85"/>
        <end position="393"/>
    </location>
</feature>
<dbReference type="AlphaFoldDB" id="A0A7R9KPX0"/>
<dbReference type="PANTHER" id="PTHR14189">
    <property type="entry name" value="PROTEIN PHOSPHATASE METHYLESTERASE-1 RELATED"/>
    <property type="match status" value="1"/>
</dbReference>
<organism evidence="9">
    <name type="scientific">Medioppia subpectinata</name>
    <dbReference type="NCBI Taxonomy" id="1979941"/>
    <lineage>
        <taxon>Eukaryota</taxon>
        <taxon>Metazoa</taxon>
        <taxon>Ecdysozoa</taxon>
        <taxon>Arthropoda</taxon>
        <taxon>Chelicerata</taxon>
        <taxon>Arachnida</taxon>
        <taxon>Acari</taxon>
        <taxon>Acariformes</taxon>
        <taxon>Sarcoptiformes</taxon>
        <taxon>Oribatida</taxon>
        <taxon>Brachypylina</taxon>
        <taxon>Oppioidea</taxon>
        <taxon>Oppiidae</taxon>
        <taxon>Medioppia</taxon>
    </lineage>
</organism>
<keyword evidence="10" id="KW-1185">Reference proteome</keyword>
<comment type="function">
    <text evidence="5">Demethylates proteins that have been reversibly carboxymethylated.</text>
</comment>
<name>A0A7R9KPX0_9ACAR</name>
<dbReference type="Gene3D" id="3.40.50.1820">
    <property type="entry name" value="alpha/beta hydrolase"/>
    <property type="match status" value="1"/>
</dbReference>
<dbReference type="EMBL" id="CAJPIZ010003527">
    <property type="protein sequence ID" value="CAG2106478.1"/>
    <property type="molecule type" value="Genomic_DNA"/>
</dbReference>
<proteinExistence type="inferred from homology"/>
<protein>
    <recommendedName>
        <fullName evidence="5">Protein phosphatase methylesterase 1</fullName>
        <shortName evidence="5">PME-1</shortName>
        <ecNumber evidence="5">3.1.1.-</ecNumber>
    </recommendedName>
</protein>
<comment type="catalytic activity">
    <reaction evidence="4">
        <text>[phosphatase 2A protein]-C-terminal L-leucine methyl ester + H2O = [phosphatase 2A protein]-C-terminal L-leucine + methanol + H(+)</text>
        <dbReference type="Rhea" id="RHEA:48548"/>
        <dbReference type="Rhea" id="RHEA-COMP:12134"/>
        <dbReference type="Rhea" id="RHEA-COMP:12135"/>
        <dbReference type="ChEBI" id="CHEBI:15377"/>
        <dbReference type="ChEBI" id="CHEBI:15378"/>
        <dbReference type="ChEBI" id="CHEBI:17790"/>
        <dbReference type="ChEBI" id="CHEBI:90516"/>
        <dbReference type="ChEBI" id="CHEBI:90517"/>
        <dbReference type="EC" id="3.1.1.89"/>
    </reaction>
</comment>
<feature type="active site" evidence="6">
    <location>
        <position position="163"/>
    </location>
</feature>
<evidence type="ECO:0000256" key="1">
    <source>
        <dbReference type="ARBA" id="ARBA00008645"/>
    </source>
</evidence>
<evidence type="ECO:0000259" key="8">
    <source>
        <dbReference type="Pfam" id="PF12697"/>
    </source>
</evidence>
<dbReference type="Proteomes" id="UP000759131">
    <property type="component" value="Unassembled WGS sequence"/>
</dbReference>
<dbReference type="InterPro" id="IPR029058">
    <property type="entry name" value="AB_hydrolase_fold"/>
</dbReference>
<dbReference type="GO" id="GO:0051723">
    <property type="term" value="F:protein methylesterase activity"/>
    <property type="evidence" value="ECO:0007669"/>
    <property type="project" value="UniProtKB-EC"/>
</dbReference>
<evidence type="ECO:0000256" key="2">
    <source>
        <dbReference type="ARBA" id="ARBA00022487"/>
    </source>
</evidence>
<accession>A0A7R9KPX0</accession>
<feature type="active site" evidence="6">
    <location>
        <position position="190"/>
    </location>
</feature>
<dbReference type="EMBL" id="OC858102">
    <property type="protein sequence ID" value="CAD7626048.1"/>
    <property type="molecule type" value="Genomic_DNA"/>
</dbReference>
<evidence type="ECO:0000313" key="9">
    <source>
        <dbReference type="EMBL" id="CAD7626048.1"/>
    </source>
</evidence>
<keyword evidence="3 5" id="KW-0378">Hydrolase</keyword>
<dbReference type="PANTHER" id="PTHR14189:SF0">
    <property type="entry name" value="PROTEIN PHOSPHATASE METHYLESTERASE 1"/>
    <property type="match status" value="1"/>
</dbReference>
<feature type="active site" evidence="6">
    <location>
        <position position="381"/>
    </location>
</feature>
<dbReference type="InterPro" id="IPR016812">
    <property type="entry name" value="PPase_methylesterase_euk"/>
</dbReference>
<keyword evidence="2 5" id="KW-0719">Serine esterase</keyword>
<dbReference type="OrthoDB" id="194865at2759"/>
<dbReference type="InterPro" id="IPR000073">
    <property type="entry name" value="AB_hydrolase_1"/>
</dbReference>
<dbReference type="EC" id="3.1.1.-" evidence="5"/>
<dbReference type="SUPFAM" id="SSF53474">
    <property type="entry name" value="alpha/beta-Hydrolases"/>
    <property type="match status" value="1"/>
</dbReference>
<gene>
    <name evidence="9" type="ORF">OSB1V03_LOCUS6481</name>
</gene>
<comment type="similarity">
    <text evidence="1 5">Belongs to the AB hydrolase superfamily.</text>
</comment>
<reference evidence="9" key="1">
    <citation type="submission" date="2020-11" db="EMBL/GenBank/DDBJ databases">
        <authorList>
            <person name="Tran Van P."/>
        </authorList>
    </citation>
    <scope>NUCLEOTIDE SEQUENCE</scope>
</reference>
<evidence type="ECO:0000256" key="6">
    <source>
        <dbReference type="PIRSR" id="PIRSR022950-1"/>
    </source>
</evidence>